<dbReference type="PANTHER" id="PTHR40040:SF1">
    <property type="entry name" value="MEMBRANE PROTEIN"/>
    <property type="match status" value="1"/>
</dbReference>
<keyword evidence="2" id="KW-1133">Transmembrane helix</keyword>
<keyword evidence="2" id="KW-0472">Membrane</keyword>
<dbReference type="eggNOG" id="COG4709">
    <property type="taxonomic scope" value="Bacteria"/>
</dbReference>
<evidence type="ECO:0008006" key="5">
    <source>
        <dbReference type="Google" id="ProtNLM"/>
    </source>
</evidence>
<keyword evidence="4" id="KW-1185">Reference proteome</keyword>
<sequence length="155" mass="16931">MEYEDQHKKENHDHKEHVEEAPHYGDEKESEMKKIDDGQSYDEVYNEVEVAEGGVYAGTGDVEFAQEAAVDAKTVREPIKSDEKESDMDNDVHAGMGWLAVVLSVVSFFIMPVILGAAGIIVGFMARRRGAETLGNTAIVAGAISVVLSLVFAPF</sequence>
<dbReference type="PANTHER" id="PTHR40040">
    <property type="entry name" value="SMALL HYDROPHOBIC PROTEIN-RELATED"/>
    <property type="match status" value="1"/>
</dbReference>
<evidence type="ECO:0000313" key="4">
    <source>
        <dbReference type="Proteomes" id="UP000030153"/>
    </source>
</evidence>
<dbReference type="EMBL" id="AVBG01000012">
    <property type="protein sequence ID" value="KGP90517.1"/>
    <property type="molecule type" value="Genomic_DNA"/>
</dbReference>
<dbReference type="AlphaFoldDB" id="A0A0A2UQE9"/>
<evidence type="ECO:0000313" key="3">
    <source>
        <dbReference type="EMBL" id="KGP90517.1"/>
    </source>
</evidence>
<name>A0A0A2UQE9_9BACI</name>
<organism evidence="3 4">
    <name type="scientific">Pontibacillus chungwhensis BH030062</name>
    <dbReference type="NCBI Taxonomy" id="1385513"/>
    <lineage>
        <taxon>Bacteria</taxon>
        <taxon>Bacillati</taxon>
        <taxon>Bacillota</taxon>
        <taxon>Bacilli</taxon>
        <taxon>Bacillales</taxon>
        <taxon>Bacillaceae</taxon>
        <taxon>Pontibacillus</taxon>
    </lineage>
</organism>
<gene>
    <name evidence="3" type="ORF">N780_05085</name>
</gene>
<dbReference type="Proteomes" id="UP000030153">
    <property type="component" value="Unassembled WGS sequence"/>
</dbReference>
<comment type="caution">
    <text evidence="3">The sequence shown here is derived from an EMBL/GenBank/DDBJ whole genome shotgun (WGS) entry which is preliminary data.</text>
</comment>
<dbReference type="STRING" id="1385513.N780_05085"/>
<feature type="transmembrane region" description="Helical" evidence="2">
    <location>
        <begin position="98"/>
        <end position="122"/>
    </location>
</feature>
<proteinExistence type="predicted"/>
<dbReference type="RefSeq" id="WP_198135869.1">
    <property type="nucleotide sequence ID" value="NZ_AVBG01000012.1"/>
</dbReference>
<keyword evidence="2" id="KW-0812">Transmembrane</keyword>
<protein>
    <recommendedName>
        <fullName evidence="5">DUF4190 domain-containing protein</fullName>
    </recommendedName>
</protein>
<dbReference type="InterPro" id="IPR055338">
    <property type="entry name" value="YqfX-like"/>
</dbReference>
<accession>A0A0A2UQE9</accession>
<evidence type="ECO:0000256" key="1">
    <source>
        <dbReference type="SAM" id="MobiDB-lite"/>
    </source>
</evidence>
<reference evidence="3 4" key="1">
    <citation type="submission" date="2013-08" db="EMBL/GenBank/DDBJ databases">
        <title>Genome of Pontibacillus chungwhensis.</title>
        <authorList>
            <person name="Wang Q."/>
            <person name="Wang G."/>
        </authorList>
    </citation>
    <scope>NUCLEOTIDE SEQUENCE [LARGE SCALE GENOMIC DNA]</scope>
    <source>
        <strain evidence="3 4">BH030062</strain>
    </source>
</reference>
<feature type="transmembrane region" description="Helical" evidence="2">
    <location>
        <begin position="134"/>
        <end position="153"/>
    </location>
</feature>
<feature type="region of interest" description="Disordered" evidence="1">
    <location>
        <begin position="1"/>
        <end position="36"/>
    </location>
</feature>
<evidence type="ECO:0000256" key="2">
    <source>
        <dbReference type="SAM" id="Phobius"/>
    </source>
</evidence>